<protein>
    <recommendedName>
        <fullName evidence="4">Carboxylesterase type B domain-containing protein</fullName>
    </recommendedName>
</protein>
<comment type="caution">
    <text evidence="5">The sequence shown here is derived from an EMBL/GenBank/DDBJ whole genome shotgun (WGS) entry which is preliminary data.</text>
</comment>
<keyword evidence="3" id="KW-1133">Transmembrane helix</keyword>
<dbReference type="FunFam" id="3.40.50.1820:FF:000295">
    <property type="entry name" value="neurotactin"/>
    <property type="match status" value="1"/>
</dbReference>
<dbReference type="EMBL" id="JARPUR010000001">
    <property type="protein sequence ID" value="KAK4886067.1"/>
    <property type="molecule type" value="Genomic_DNA"/>
</dbReference>
<reference evidence="6" key="1">
    <citation type="submission" date="2023-01" db="EMBL/GenBank/DDBJ databases">
        <title>Key to firefly adult light organ development and bioluminescence: homeobox transcription factors regulate luciferase expression and transportation to peroxisome.</title>
        <authorList>
            <person name="Fu X."/>
        </authorList>
    </citation>
    <scope>NUCLEOTIDE SEQUENCE [LARGE SCALE GENOMIC DNA]</scope>
</reference>
<accession>A0AAN7SK33</accession>
<evidence type="ECO:0000256" key="2">
    <source>
        <dbReference type="SAM" id="MobiDB-lite"/>
    </source>
</evidence>
<keyword evidence="3" id="KW-0472">Membrane</keyword>
<organism evidence="5 6">
    <name type="scientific">Aquatica leii</name>
    <dbReference type="NCBI Taxonomy" id="1421715"/>
    <lineage>
        <taxon>Eukaryota</taxon>
        <taxon>Metazoa</taxon>
        <taxon>Ecdysozoa</taxon>
        <taxon>Arthropoda</taxon>
        <taxon>Hexapoda</taxon>
        <taxon>Insecta</taxon>
        <taxon>Pterygota</taxon>
        <taxon>Neoptera</taxon>
        <taxon>Endopterygota</taxon>
        <taxon>Coleoptera</taxon>
        <taxon>Polyphaga</taxon>
        <taxon>Elateriformia</taxon>
        <taxon>Elateroidea</taxon>
        <taxon>Lampyridae</taxon>
        <taxon>Luciolinae</taxon>
        <taxon>Aquatica</taxon>
    </lineage>
</organism>
<dbReference type="PANTHER" id="PTHR11559">
    <property type="entry name" value="CARBOXYLESTERASE"/>
    <property type="match status" value="1"/>
</dbReference>
<dbReference type="SUPFAM" id="SSF53474">
    <property type="entry name" value="alpha/beta-Hydrolases"/>
    <property type="match status" value="1"/>
</dbReference>
<dbReference type="InterPro" id="IPR002018">
    <property type="entry name" value="CarbesteraseB"/>
</dbReference>
<evidence type="ECO:0000256" key="3">
    <source>
        <dbReference type="SAM" id="Phobius"/>
    </source>
</evidence>
<dbReference type="PROSITE" id="PS00941">
    <property type="entry name" value="CARBOXYLESTERASE_B_2"/>
    <property type="match status" value="1"/>
</dbReference>
<feature type="compositionally biased region" description="Basic and acidic residues" evidence="2">
    <location>
        <begin position="41"/>
        <end position="52"/>
    </location>
</feature>
<keyword evidence="3" id="KW-0812">Transmembrane</keyword>
<proteinExistence type="predicted"/>
<evidence type="ECO:0000313" key="6">
    <source>
        <dbReference type="Proteomes" id="UP001353858"/>
    </source>
</evidence>
<dbReference type="Pfam" id="PF00135">
    <property type="entry name" value="COesterase"/>
    <property type="match status" value="1"/>
</dbReference>
<dbReference type="InterPro" id="IPR050309">
    <property type="entry name" value="Type-B_Carboxylest/Lipase"/>
</dbReference>
<dbReference type="AlphaFoldDB" id="A0AAN7SK33"/>
<name>A0AAN7SK33_9COLE</name>
<dbReference type="InterPro" id="IPR029058">
    <property type="entry name" value="AB_hydrolase_fold"/>
</dbReference>
<feature type="compositionally biased region" description="Basic and acidic residues" evidence="2">
    <location>
        <begin position="70"/>
        <end position="79"/>
    </location>
</feature>
<evidence type="ECO:0000313" key="5">
    <source>
        <dbReference type="EMBL" id="KAK4886067.1"/>
    </source>
</evidence>
<dbReference type="Proteomes" id="UP001353858">
    <property type="component" value="Unassembled WGS sequence"/>
</dbReference>
<feature type="region of interest" description="Disordered" evidence="2">
    <location>
        <begin position="41"/>
        <end position="110"/>
    </location>
</feature>
<feature type="domain" description="Carboxylesterase type B" evidence="4">
    <location>
        <begin position="262"/>
        <end position="651"/>
    </location>
</feature>
<feature type="transmembrane region" description="Helical" evidence="3">
    <location>
        <begin position="222"/>
        <end position="245"/>
    </location>
</feature>
<sequence length="741" mass="83404">MSEKSEDKKDIELEEREKILNSENKDNTPILEIENGIKIHKTDIKEGREVQPKKIPIGGIQMPGFFTRSKSKERCKDSENEQNGEAEGTELLQSKNNEEESKSSQALIKLPNPFRKSKLISDEEDKTIEPKEKKSLLNTIRLPIVSVFPRKKKDDQNLSDQINKAGLASMETLDETDRSADKKDEDLKNVCLDINIDEKCELEKQQSEEEPSWKHKIKAYRIVISAFLVLIMFLIIIITVTIPIAPDNSVPIRDGRFVETITSCGRVEGVLEDSAVAFRGIPYARPPIDDLRFKSAQPLNSISYCWNNTTPLLTHNATDYCLQIYGNGTVAGSEDCLTLDVVTPYVRYDTPLPVVVLIGTESLIGGSPAKMRPSARYARSRDVIFVRPNFRLGVLGFLAVKELTESVHLPTSGNYGLSDIVQALKWIQYNIEHFGGDRRSVTLFGHRAGATLVTALAATRGAEKLFKQAWATSGGAIFPGKTLMESEMGNKHYMSNVQCESAECLLKADAEYLVNSVTDTWRKPQPDLPSKTEEPDKRHEWLVLDGNILKEHPGQIWASEEGLPVKLVLGTTAHAGASEKLFFKHKEWTEELVRQHVEDSKLGQLNVVDEVLKLYPSTYQGLSAMISDIRIVCPLLAVSTQMRNATFYVVTQTRGELNVADVDSDVDAILGRYEPKTAEQKRYVSALQQLFYYFVWHGKVQPQQLSNKILIVEQDVVSAANYTHCDYWIKKDIVPRYAQLD</sequence>
<dbReference type="InterPro" id="IPR019819">
    <property type="entry name" value="Carboxylesterase_B_CS"/>
</dbReference>
<evidence type="ECO:0000259" key="4">
    <source>
        <dbReference type="Pfam" id="PF00135"/>
    </source>
</evidence>
<dbReference type="Gene3D" id="3.40.50.1820">
    <property type="entry name" value="alpha/beta hydrolase"/>
    <property type="match status" value="1"/>
</dbReference>
<keyword evidence="6" id="KW-1185">Reference proteome</keyword>
<evidence type="ECO:0000256" key="1">
    <source>
        <dbReference type="ARBA" id="ARBA00023180"/>
    </source>
</evidence>
<gene>
    <name evidence="5" type="ORF">RN001_002338</name>
</gene>
<keyword evidence="1" id="KW-0325">Glycoprotein</keyword>